<evidence type="ECO:0000256" key="5">
    <source>
        <dbReference type="ARBA" id="ARBA00023288"/>
    </source>
</evidence>
<protein>
    <recommendedName>
        <fullName evidence="6">Lipoprotein</fullName>
    </recommendedName>
</protein>
<evidence type="ECO:0000256" key="1">
    <source>
        <dbReference type="ARBA" id="ARBA00004635"/>
    </source>
</evidence>
<dbReference type="Proteomes" id="UP000019102">
    <property type="component" value="Unassembled WGS sequence"/>
</dbReference>
<evidence type="ECO:0000256" key="4">
    <source>
        <dbReference type="ARBA" id="ARBA00023139"/>
    </source>
</evidence>
<dbReference type="eggNOG" id="COG1464">
    <property type="taxonomic scope" value="Bacteria"/>
</dbReference>
<dbReference type="EMBL" id="BAVS01000024">
    <property type="protein sequence ID" value="GAE94426.1"/>
    <property type="molecule type" value="Genomic_DNA"/>
</dbReference>
<accession>W4VMS4</accession>
<feature type="lipid moiety-binding region" description="S-diacylglycerol cysteine" evidence="7">
    <location>
        <position position="20"/>
    </location>
</feature>
<dbReference type="AlphaFoldDB" id="W4VMS4"/>
<dbReference type="Pfam" id="PF03180">
    <property type="entry name" value="Lipoprotein_9"/>
    <property type="match status" value="1"/>
</dbReference>
<keyword evidence="11" id="KW-1185">Reference proteome</keyword>
<comment type="caution">
    <text evidence="10">The sequence shown here is derived from an EMBL/GenBank/DDBJ whole genome shotgun (WGS) entry which is preliminary data.</text>
</comment>
<evidence type="ECO:0000313" key="11">
    <source>
        <dbReference type="Proteomes" id="UP000019102"/>
    </source>
</evidence>
<evidence type="ECO:0000256" key="6">
    <source>
        <dbReference type="PIRNR" id="PIRNR002854"/>
    </source>
</evidence>
<evidence type="ECO:0000256" key="9">
    <source>
        <dbReference type="SAM" id="SignalP"/>
    </source>
</evidence>
<comment type="subcellular location">
    <subcellularLocation>
        <location evidence="1">Membrane</location>
        <topology evidence="1">Lipid-anchor</topology>
    </subcellularLocation>
</comment>
<dbReference type="PROSITE" id="PS51257">
    <property type="entry name" value="PROKAR_LIPOPROTEIN"/>
    <property type="match status" value="1"/>
</dbReference>
<evidence type="ECO:0000313" key="10">
    <source>
        <dbReference type="EMBL" id="GAE94426.1"/>
    </source>
</evidence>
<dbReference type="Gene3D" id="3.40.190.10">
    <property type="entry name" value="Periplasmic binding protein-like II"/>
    <property type="match status" value="2"/>
</dbReference>
<reference evidence="10 11" key="1">
    <citation type="journal article" date="2014" name="Genome Announc.">
        <title>Draft Genome Sequence of the Boron-Tolerant and Moderately Halotolerant Bacterium Gracilibacillus boraciitolerans JCM 21714T.</title>
        <authorList>
            <person name="Ahmed I."/>
            <person name="Oshima K."/>
            <person name="Suda W."/>
            <person name="Kitamura K."/>
            <person name="Iida T."/>
            <person name="Ohmori Y."/>
            <person name="Fujiwara T."/>
            <person name="Hattori M."/>
            <person name="Ohkuma M."/>
        </authorList>
    </citation>
    <scope>NUCLEOTIDE SEQUENCE [LARGE SCALE GENOMIC DNA]</scope>
    <source>
        <strain evidence="10 11">JCM 21714</strain>
    </source>
</reference>
<gene>
    <name evidence="10" type="ORF">JCM21714_3582</name>
</gene>
<evidence type="ECO:0000256" key="3">
    <source>
        <dbReference type="ARBA" id="ARBA00023136"/>
    </source>
</evidence>
<feature type="compositionally biased region" description="Acidic residues" evidence="8">
    <location>
        <begin position="37"/>
        <end position="56"/>
    </location>
</feature>
<evidence type="ECO:0000256" key="8">
    <source>
        <dbReference type="SAM" id="MobiDB-lite"/>
    </source>
</evidence>
<keyword evidence="4" id="KW-0564">Palmitate</keyword>
<name>W4VMS4_9BACI</name>
<dbReference type="STRING" id="1298598.JCM21714_3582"/>
<dbReference type="InterPro" id="IPR004872">
    <property type="entry name" value="Lipoprotein_NlpA"/>
</dbReference>
<evidence type="ECO:0000256" key="7">
    <source>
        <dbReference type="PIRSR" id="PIRSR002854-1"/>
    </source>
</evidence>
<dbReference type="RefSeq" id="WP_035724979.1">
    <property type="nucleotide sequence ID" value="NZ_BAVS01000024.1"/>
</dbReference>
<dbReference type="OrthoDB" id="9812878at2"/>
<proteinExistence type="inferred from homology"/>
<dbReference type="PIRSF" id="PIRSF002854">
    <property type="entry name" value="MetQ"/>
    <property type="match status" value="1"/>
</dbReference>
<feature type="chain" id="PRO_5039097414" description="Lipoprotein" evidence="9">
    <location>
        <begin position="24"/>
        <end position="302"/>
    </location>
</feature>
<keyword evidence="3" id="KW-0472">Membrane</keyword>
<feature type="region of interest" description="Disordered" evidence="8">
    <location>
        <begin position="25"/>
        <end position="59"/>
    </location>
</feature>
<dbReference type="GO" id="GO:0016020">
    <property type="term" value="C:membrane"/>
    <property type="evidence" value="ECO:0007669"/>
    <property type="project" value="UniProtKB-SubCell"/>
</dbReference>
<keyword evidence="5 6" id="KW-0449">Lipoprotein</keyword>
<comment type="similarity">
    <text evidence="6">Belongs to the nlpA lipoprotein family.</text>
</comment>
<sequence length="302" mass="33223">MKKLLIFLFATLFLFALVACGTAGDEDQTADKGNASEETEETTDEGNQEEDSEASEQEPVKLVIGATSVPHAEVLEKAKPLLAEKGIEIEIEVYQEYVFPNDDLENGTLDANYFQHIPYLESQKEEKGFDFVNIGGIHIEPMGIYSKNITSLDDIKEGTAVIMSNSVADHGRILSLLEREGLLTLDDSVEAVDATVQDVAENPLNLEFVTDVDAGFLPEFYDREEDSLVAINTNYAIEAGLVPTEDALILEGAESPYVNVIAARAEDKDKEALHTLVEVLRSEEIQTFIEEEYKGAVVPVSE</sequence>
<dbReference type="PANTHER" id="PTHR30429:SF0">
    <property type="entry name" value="METHIONINE-BINDING LIPOPROTEIN METQ"/>
    <property type="match status" value="1"/>
</dbReference>
<organism evidence="10 11">
    <name type="scientific">Gracilibacillus boraciitolerans JCM 21714</name>
    <dbReference type="NCBI Taxonomy" id="1298598"/>
    <lineage>
        <taxon>Bacteria</taxon>
        <taxon>Bacillati</taxon>
        <taxon>Bacillota</taxon>
        <taxon>Bacilli</taxon>
        <taxon>Bacillales</taxon>
        <taxon>Bacillaceae</taxon>
        <taxon>Gracilibacillus</taxon>
    </lineage>
</organism>
<dbReference type="SUPFAM" id="SSF53850">
    <property type="entry name" value="Periplasmic binding protein-like II"/>
    <property type="match status" value="1"/>
</dbReference>
<keyword evidence="2 9" id="KW-0732">Signal</keyword>
<dbReference type="PANTHER" id="PTHR30429">
    <property type="entry name" value="D-METHIONINE-BINDING LIPOPROTEIN METQ"/>
    <property type="match status" value="1"/>
</dbReference>
<evidence type="ECO:0000256" key="2">
    <source>
        <dbReference type="ARBA" id="ARBA00022729"/>
    </source>
</evidence>
<feature type="signal peptide" evidence="9">
    <location>
        <begin position="1"/>
        <end position="23"/>
    </location>
</feature>